<protein>
    <submittedName>
        <fullName evidence="2">Uncharacterized protein</fullName>
    </submittedName>
</protein>
<dbReference type="AlphaFoldDB" id="H2CL39"/>
<organism evidence="2 3">
    <name type="scientific">Leptonema illini DSM 21528</name>
    <dbReference type="NCBI Taxonomy" id="929563"/>
    <lineage>
        <taxon>Bacteria</taxon>
        <taxon>Pseudomonadati</taxon>
        <taxon>Spirochaetota</taxon>
        <taxon>Spirochaetia</taxon>
        <taxon>Leptospirales</taxon>
        <taxon>Leptospiraceae</taxon>
        <taxon>Leptonema</taxon>
    </lineage>
</organism>
<feature type="chain" id="PRO_5003561004" evidence="1">
    <location>
        <begin position="26"/>
        <end position="533"/>
    </location>
</feature>
<proteinExistence type="predicted"/>
<evidence type="ECO:0000256" key="1">
    <source>
        <dbReference type="SAM" id="SignalP"/>
    </source>
</evidence>
<feature type="signal peptide" evidence="1">
    <location>
        <begin position="1"/>
        <end position="25"/>
    </location>
</feature>
<keyword evidence="1" id="KW-0732">Signal</keyword>
<sequence length="533" mass="55088">MHREKETIRSLLSALVCLLSLSCMQAEKFSLDTSGIEGLLIGGLSYDGGLFGTNPSYTVGGSISGYNGSGMVLQNNGTDSYTVPTGATDFTLPSGLADGSAFNVTVATAPGNPPQQCTVTGGTGTINAANAVGVSIACTDKAWGATQTVGNLSANTTATPRIRNSIDGSGTGRIAYLDRMNAGVDPLWLLYQFTFSGGAWSAGQNFSGGGSHTDLGLSTNAAGKTIVAINATSILGNAGVYTALYEPTTGWDSAVTRIGTESCPDLRTGVTTNGQAVLTCLSSTFAINYAAFTQSIPTSFASSQSCSSCTGFSMTTAGNSVALASFQDSSINNSRVFRWTGAGWENTNTPNQSDNTGSAVSTNEAGTIFALFRDGNDDLLATNRTGSTWSSETTTGCAFNNEFSAGIDGNGNSIAAWISCADNQFIHIRMRSSQSGWQTLQSFDEGATIRKGPVIAVNEAGFGFVFWTVEDTPARIRFVRINTITGSVGAVQQLATTGDGYSLEASINAKGQTVVSWSDGSSGAFSVKAKVLE</sequence>
<dbReference type="STRING" id="183.GCA_002009735_03781"/>
<accession>H2CL39</accession>
<evidence type="ECO:0000313" key="3">
    <source>
        <dbReference type="Proteomes" id="UP000005737"/>
    </source>
</evidence>
<keyword evidence="3" id="KW-1185">Reference proteome</keyword>
<dbReference type="PROSITE" id="PS51257">
    <property type="entry name" value="PROKAR_LIPOPROTEIN"/>
    <property type="match status" value="1"/>
</dbReference>
<dbReference type="RefSeq" id="WP_002773030.1">
    <property type="nucleotide sequence ID" value="NZ_JH597773.1"/>
</dbReference>
<evidence type="ECO:0000313" key="2">
    <source>
        <dbReference type="EMBL" id="EHQ07283.1"/>
    </source>
</evidence>
<dbReference type="HOGENOM" id="CLU_510735_0_0_12"/>
<gene>
    <name evidence="2" type="ORF">Lepil_2610</name>
</gene>
<dbReference type="EMBL" id="JH597773">
    <property type="protein sequence ID" value="EHQ07283.1"/>
    <property type="molecule type" value="Genomic_DNA"/>
</dbReference>
<dbReference type="Proteomes" id="UP000005737">
    <property type="component" value="Unassembled WGS sequence"/>
</dbReference>
<name>H2CL39_9LEPT</name>
<reference evidence="2 3" key="1">
    <citation type="submission" date="2011-10" db="EMBL/GenBank/DDBJ databases">
        <title>The Improved High-Quality Draft genome of Leptonema illini DSM 21528.</title>
        <authorList>
            <consortium name="US DOE Joint Genome Institute (JGI-PGF)"/>
            <person name="Lucas S."/>
            <person name="Copeland A."/>
            <person name="Lapidus A."/>
            <person name="Glavina del Rio T."/>
            <person name="Dalin E."/>
            <person name="Tice H."/>
            <person name="Bruce D."/>
            <person name="Goodwin L."/>
            <person name="Pitluck S."/>
            <person name="Peters L."/>
            <person name="Mikhailova N."/>
            <person name="Held B."/>
            <person name="Kyrpides N."/>
            <person name="Mavromatis K."/>
            <person name="Ivanova N."/>
            <person name="Markowitz V."/>
            <person name="Cheng J.-F."/>
            <person name="Hugenholtz P."/>
            <person name="Woyke T."/>
            <person name="Wu D."/>
            <person name="Gronow S."/>
            <person name="Wellnitz S."/>
            <person name="Brambilla E.-M."/>
            <person name="Klenk H.-P."/>
            <person name="Eisen J.A."/>
        </authorList>
    </citation>
    <scope>NUCLEOTIDE SEQUENCE [LARGE SCALE GENOMIC DNA]</scope>
    <source>
        <strain evidence="2 3">DSM 21528</strain>
    </source>
</reference>